<dbReference type="RefSeq" id="XP_060347435.1">
    <property type="nucleotide sequence ID" value="XM_060493305.1"/>
</dbReference>
<sequence>MWMPSPSQSGWEPGALGIHARMWTKKSKGWPWGMRLIRDESGGSSGRAGSPVDPQPEATSETLPVRVDTYAPCPD</sequence>
<evidence type="ECO:0000256" key="1">
    <source>
        <dbReference type="SAM" id="MobiDB-lite"/>
    </source>
</evidence>
<feature type="region of interest" description="Disordered" evidence="1">
    <location>
        <begin position="35"/>
        <end position="75"/>
    </location>
</feature>
<evidence type="ECO:0000313" key="3">
    <source>
        <dbReference type="Proteomes" id="UP001241169"/>
    </source>
</evidence>
<comment type="caution">
    <text evidence="2">The sequence shown here is derived from an EMBL/GenBank/DDBJ whole genome shotgun (WGS) entry which is preliminary data.</text>
</comment>
<dbReference type="EMBL" id="MOPA01000007">
    <property type="protein sequence ID" value="KAK1535497.1"/>
    <property type="molecule type" value="Genomic_DNA"/>
</dbReference>
<accession>A0ABQ9SFT0</accession>
<organism evidence="2 3">
    <name type="scientific">Colletotrichum paranaense</name>
    <dbReference type="NCBI Taxonomy" id="1914294"/>
    <lineage>
        <taxon>Eukaryota</taxon>
        <taxon>Fungi</taxon>
        <taxon>Dikarya</taxon>
        <taxon>Ascomycota</taxon>
        <taxon>Pezizomycotina</taxon>
        <taxon>Sordariomycetes</taxon>
        <taxon>Hypocreomycetidae</taxon>
        <taxon>Glomerellales</taxon>
        <taxon>Glomerellaceae</taxon>
        <taxon>Colletotrichum</taxon>
        <taxon>Colletotrichum acutatum species complex</taxon>
    </lineage>
</organism>
<keyword evidence="3" id="KW-1185">Reference proteome</keyword>
<dbReference type="Proteomes" id="UP001241169">
    <property type="component" value="Unassembled WGS sequence"/>
</dbReference>
<name>A0ABQ9SFT0_9PEZI</name>
<dbReference type="GeneID" id="85377204"/>
<gene>
    <name evidence="2" type="ORF">CPAR01_09039</name>
</gene>
<reference evidence="2 3" key="1">
    <citation type="submission" date="2016-10" db="EMBL/GenBank/DDBJ databases">
        <title>The genome sequence of Colletotrichum fioriniae PJ7.</title>
        <authorList>
            <person name="Baroncelli R."/>
        </authorList>
    </citation>
    <scope>NUCLEOTIDE SEQUENCE [LARGE SCALE GENOMIC DNA]</scope>
    <source>
        <strain evidence="2 3">IMI 384185</strain>
    </source>
</reference>
<proteinExistence type="predicted"/>
<protein>
    <submittedName>
        <fullName evidence="2">Uncharacterized protein</fullName>
    </submittedName>
</protein>
<evidence type="ECO:0000313" key="2">
    <source>
        <dbReference type="EMBL" id="KAK1535497.1"/>
    </source>
</evidence>